<proteinExistence type="predicted"/>
<accession>A0ACA9JYZ2</accession>
<keyword evidence="2" id="KW-1185">Reference proteome</keyword>
<organism evidence="1 2">
    <name type="scientific">Cetraspora pellucida</name>
    <dbReference type="NCBI Taxonomy" id="1433469"/>
    <lineage>
        <taxon>Eukaryota</taxon>
        <taxon>Fungi</taxon>
        <taxon>Fungi incertae sedis</taxon>
        <taxon>Mucoromycota</taxon>
        <taxon>Glomeromycotina</taxon>
        <taxon>Glomeromycetes</taxon>
        <taxon>Diversisporales</taxon>
        <taxon>Gigasporaceae</taxon>
        <taxon>Cetraspora</taxon>
    </lineage>
</organism>
<comment type="caution">
    <text evidence="1">The sequence shown here is derived from an EMBL/GenBank/DDBJ whole genome shotgun (WGS) entry which is preliminary data.</text>
</comment>
<name>A0ACA9JYZ2_9GLOM</name>
<sequence>MDGYYGLANVEYYKLESINNQHKSINDVAAADARVAKHMFVSIFPPRHVSIILPGPLPLPFIECSYMFMSDTKEQFALLQQKYGDFCEMYLNGVRNIVISRPEYLETMLTASSKDPTFLLRLPYTEALEEFGMAGKGIIANHNVNSWKFNRHFFNQAILSPSFNHEIVEWADKLFPEFDDYLKSLANSSLSGDNLQDNNNWSLEIDLATWIRRFTNDMFVVLITGERSYSMASYYNTLSPIKVSRSGTLIQDSEKFIQSVGDHVRGLTFFIYLGSFYRHYVPPYKYQVKELLDNRDYLFDLIDNMIKERRKKIEETPIGAKLGHDMLTSLITANTERDINNTKKVEGDMSRPMSDIEIRGNLLDAFLGGTDTISTTFAFICYYLCLYPQVKQKMVAEIDSIFPSNIPFNMTYNDLLKLKYCDAVIKESNRIRPVGNEFPRYVENPCEVGGYHWDENIVFHINLNGIHWHKDHWSNPEIFDPERFYEKDYKSRHKFALVTFGAGLRNCPGKKLAMVEILSLLVLLFRKYDIELVDINAPLKVKSGIINLVEEMNVRIWPRN</sequence>
<reference evidence="1" key="1">
    <citation type="submission" date="2021-06" db="EMBL/GenBank/DDBJ databases">
        <authorList>
            <person name="Kallberg Y."/>
            <person name="Tangrot J."/>
            <person name="Rosling A."/>
        </authorList>
    </citation>
    <scope>NUCLEOTIDE SEQUENCE</scope>
    <source>
        <strain evidence="1">28 12/20/2015</strain>
    </source>
</reference>
<evidence type="ECO:0000313" key="1">
    <source>
        <dbReference type="EMBL" id="CAG8442765.1"/>
    </source>
</evidence>
<dbReference type="EMBL" id="CAJVPW010000097">
    <property type="protein sequence ID" value="CAG8442765.1"/>
    <property type="molecule type" value="Genomic_DNA"/>
</dbReference>
<gene>
    <name evidence="1" type="ORF">SPELUC_LOCUS298</name>
</gene>
<dbReference type="Proteomes" id="UP000789366">
    <property type="component" value="Unassembled WGS sequence"/>
</dbReference>
<evidence type="ECO:0000313" key="2">
    <source>
        <dbReference type="Proteomes" id="UP000789366"/>
    </source>
</evidence>
<protein>
    <submittedName>
        <fullName evidence="1">9768_t:CDS:1</fullName>
    </submittedName>
</protein>